<dbReference type="Pfam" id="PF00248">
    <property type="entry name" value="Aldo_ket_red"/>
    <property type="match status" value="1"/>
</dbReference>
<feature type="binding site" evidence="1">
    <location>
        <position position="46"/>
    </location>
    <ligand>
        <name>substrate</name>
    </ligand>
</feature>
<dbReference type="PRINTS" id="PR00069">
    <property type="entry name" value="ALDKETRDTASE"/>
</dbReference>
<gene>
    <name evidence="3" type="ORF">RF11_08532</name>
</gene>
<dbReference type="SUPFAM" id="SSF51430">
    <property type="entry name" value="NAD(P)-linked oxidoreductase"/>
    <property type="match status" value="1"/>
</dbReference>
<comment type="caution">
    <text evidence="3">The sequence shown here is derived from an EMBL/GenBank/DDBJ whole genome shotgun (WGS) entry which is preliminary data.</text>
</comment>
<evidence type="ECO:0000259" key="2">
    <source>
        <dbReference type="Pfam" id="PF00248"/>
    </source>
</evidence>
<dbReference type="GO" id="GO:0016491">
    <property type="term" value="F:oxidoreductase activity"/>
    <property type="evidence" value="ECO:0007669"/>
    <property type="project" value="InterPro"/>
</dbReference>
<accession>A0A0C2JKY3</accession>
<dbReference type="PANTHER" id="PTHR11732">
    <property type="entry name" value="ALDO/KETO REDUCTASE"/>
    <property type="match status" value="1"/>
</dbReference>
<organism evidence="3 4">
    <name type="scientific">Thelohanellus kitauei</name>
    <name type="common">Myxosporean</name>
    <dbReference type="NCBI Taxonomy" id="669202"/>
    <lineage>
        <taxon>Eukaryota</taxon>
        <taxon>Metazoa</taxon>
        <taxon>Cnidaria</taxon>
        <taxon>Myxozoa</taxon>
        <taxon>Myxosporea</taxon>
        <taxon>Bivalvulida</taxon>
        <taxon>Platysporina</taxon>
        <taxon>Myxobolidae</taxon>
        <taxon>Thelohanellus</taxon>
    </lineage>
</organism>
<dbReference type="InterPro" id="IPR023210">
    <property type="entry name" value="NADP_OxRdtase_dom"/>
</dbReference>
<dbReference type="Gene3D" id="3.20.20.100">
    <property type="entry name" value="NADP-dependent oxidoreductase domain"/>
    <property type="match status" value="1"/>
</dbReference>
<dbReference type="OMA" id="FWIRVEL"/>
<dbReference type="Proteomes" id="UP000031668">
    <property type="component" value="Unassembled WGS sequence"/>
</dbReference>
<feature type="domain" description="NADP-dependent oxidoreductase" evidence="2">
    <location>
        <begin position="8"/>
        <end position="228"/>
    </location>
</feature>
<reference evidence="3 4" key="1">
    <citation type="journal article" date="2014" name="Genome Biol. Evol.">
        <title>The genome of the myxosporean Thelohanellus kitauei shows adaptations to nutrient acquisition within its fish host.</title>
        <authorList>
            <person name="Yang Y."/>
            <person name="Xiong J."/>
            <person name="Zhou Z."/>
            <person name="Huo F."/>
            <person name="Miao W."/>
            <person name="Ran C."/>
            <person name="Liu Y."/>
            <person name="Zhang J."/>
            <person name="Feng J."/>
            <person name="Wang M."/>
            <person name="Wang M."/>
            <person name="Wang L."/>
            <person name="Yao B."/>
        </authorList>
    </citation>
    <scope>NUCLEOTIDE SEQUENCE [LARGE SCALE GENOMIC DNA]</scope>
    <source>
        <strain evidence="3">Wuqing</strain>
    </source>
</reference>
<dbReference type="OrthoDB" id="416253at2759"/>
<dbReference type="EMBL" id="JWZT01002207">
    <property type="protein sequence ID" value="KII70053.1"/>
    <property type="molecule type" value="Genomic_DNA"/>
</dbReference>
<dbReference type="PIRSF" id="PIRSF000097">
    <property type="entry name" value="AKR"/>
    <property type="match status" value="1"/>
</dbReference>
<evidence type="ECO:0000313" key="4">
    <source>
        <dbReference type="Proteomes" id="UP000031668"/>
    </source>
</evidence>
<dbReference type="PROSITE" id="PS00062">
    <property type="entry name" value="ALDOKETO_REDUCTASE_2"/>
    <property type="match status" value="1"/>
</dbReference>
<dbReference type="AlphaFoldDB" id="A0A0C2JKY3"/>
<proteinExistence type="predicted"/>
<dbReference type="InterPro" id="IPR018170">
    <property type="entry name" value="Aldo/ket_reductase_CS"/>
</dbReference>
<dbReference type="InterPro" id="IPR020471">
    <property type="entry name" value="AKR"/>
</dbReference>
<sequence length="254" mass="29750">MVINNITRCTDHTPDRVLPACKSTLRDLSLDYLDLYLVKIFEYEIHTPFRFSQDNEPLYYKKEWIIETWREMVKLKESGMTRHIGVSNFTIKKLEWLLEEDETPVNNQGKLFWIRVELHPYLPQHELVQFCKEHGIVASAYAPLGSFNKKTRFVDTTIPEIPKILEDQLIGQIARKHDAIPARILLKWNIMRGCPVLVKSTNEERMKENLKSININLSAQDFESINKLTVKMRYYDLNAFIPVSNYDEGAFDGV</sequence>
<name>A0A0C2JKY3_THEKT</name>
<protein>
    <submittedName>
        <fullName evidence="3">Aldo-keto reductase family 1 member C1</fullName>
    </submittedName>
</protein>
<keyword evidence="4" id="KW-1185">Reference proteome</keyword>
<evidence type="ECO:0000256" key="1">
    <source>
        <dbReference type="PIRSR" id="PIRSR000097-2"/>
    </source>
</evidence>
<dbReference type="InterPro" id="IPR036812">
    <property type="entry name" value="NAD(P)_OxRdtase_dom_sf"/>
</dbReference>
<evidence type="ECO:0000313" key="3">
    <source>
        <dbReference type="EMBL" id="KII70053.1"/>
    </source>
</evidence>